<evidence type="ECO:0000313" key="1">
    <source>
        <dbReference type="EMBL" id="CAG8459655.1"/>
    </source>
</evidence>
<keyword evidence="2" id="KW-1185">Reference proteome</keyword>
<reference evidence="1" key="1">
    <citation type="submission" date="2021-06" db="EMBL/GenBank/DDBJ databases">
        <authorList>
            <person name="Kallberg Y."/>
            <person name="Tangrot J."/>
            <person name="Rosling A."/>
        </authorList>
    </citation>
    <scope>NUCLEOTIDE SEQUENCE</scope>
    <source>
        <strain evidence="1">CL356</strain>
    </source>
</reference>
<dbReference type="Proteomes" id="UP000789525">
    <property type="component" value="Unassembled WGS sequence"/>
</dbReference>
<organism evidence="1 2">
    <name type="scientific">Acaulospora colombiana</name>
    <dbReference type="NCBI Taxonomy" id="27376"/>
    <lineage>
        <taxon>Eukaryota</taxon>
        <taxon>Fungi</taxon>
        <taxon>Fungi incertae sedis</taxon>
        <taxon>Mucoromycota</taxon>
        <taxon>Glomeromycotina</taxon>
        <taxon>Glomeromycetes</taxon>
        <taxon>Diversisporales</taxon>
        <taxon>Acaulosporaceae</taxon>
        <taxon>Acaulospora</taxon>
    </lineage>
</organism>
<comment type="caution">
    <text evidence="1">The sequence shown here is derived from an EMBL/GenBank/DDBJ whole genome shotgun (WGS) entry which is preliminary data.</text>
</comment>
<evidence type="ECO:0000313" key="2">
    <source>
        <dbReference type="Proteomes" id="UP000789525"/>
    </source>
</evidence>
<name>A0ACA9K9A1_9GLOM</name>
<gene>
    <name evidence="1" type="ORF">ACOLOM_LOCUS1117</name>
</gene>
<sequence length="215" mass="24508">MHYAYLELEKYDNVDDEKFYQYNEVDPVDILRTSYEQCIRDCTMEGIIGSSTALIAILREDELRIANLGDCGISIIRRNDFTFRSEEQQHSFNFPYQLGTGSFDTPQDAQRYTIKVQCGDIVILGSDGIFDNLFEEDILEEIDRFFCPRTGTPSVHPQMISEALAYRAKNASEDLNNPSPFQSRAMQEGLYYLGGKKDDISVLVGIVTDSKDFSN</sequence>
<protein>
    <submittedName>
        <fullName evidence="1">14928_t:CDS:1</fullName>
    </submittedName>
</protein>
<accession>A0ACA9K9A1</accession>
<proteinExistence type="predicted"/>
<dbReference type="EMBL" id="CAJVPT010001269">
    <property type="protein sequence ID" value="CAG8459655.1"/>
    <property type="molecule type" value="Genomic_DNA"/>
</dbReference>